<keyword evidence="2 8" id="KW-1277">Toxin-antitoxin system</keyword>
<name>F2KQX8_ARCVS</name>
<keyword evidence="3 8" id="KW-0540">Nuclease</keyword>
<protein>
    <recommendedName>
        <fullName evidence="8">Ribonuclease VapC</fullName>
        <shortName evidence="8">RNase VapC</shortName>
        <ecNumber evidence="8">3.1.-.-</ecNumber>
    </recommendedName>
    <alternativeName>
        <fullName evidence="8">Putative toxin VapC</fullName>
    </alternativeName>
</protein>
<dbReference type="HOGENOM" id="CLU_118482_3_2_2"/>
<keyword evidence="8" id="KW-0800">Toxin</keyword>
<dbReference type="InterPro" id="IPR029060">
    <property type="entry name" value="PIN-like_dom_sf"/>
</dbReference>
<keyword evidence="11" id="KW-1185">Reference proteome</keyword>
<dbReference type="PANTHER" id="PTHR33653">
    <property type="entry name" value="RIBONUCLEASE VAPC2"/>
    <property type="match status" value="1"/>
</dbReference>
<evidence type="ECO:0000256" key="4">
    <source>
        <dbReference type="ARBA" id="ARBA00022723"/>
    </source>
</evidence>
<feature type="binding site" evidence="8">
    <location>
        <position position="5"/>
    </location>
    <ligand>
        <name>Mg(2+)</name>
        <dbReference type="ChEBI" id="CHEBI:18420"/>
    </ligand>
</feature>
<evidence type="ECO:0000256" key="8">
    <source>
        <dbReference type="HAMAP-Rule" id="MF_00265"/>
    </source>
</evidence>
<accession>F2KQX8</accession>
<dbReference type="GO" id="GO:0090729">
    <property type="term" value="F:toxin activity"/>
    <property type="evidence" value="ECO:0007669"/>
    <property type="project" value="UniProtKB-KW"/>
</dbReference>
<gene>
    <name evidence="8" type="primary">vapC</name>
    <name evidence="10" type="ordered locus">Arcve_1788</name>
</gene>
<comment type="similarity">
    <text evidence="7 8">Belongs to the PINc/VapC protein family.</text>
</comment>
<feature type="domain" description="PIN" evidence="9">
    <location>
        <begin position="3"/>
        <end position="123"/>
    </location>
</feature>
<dbReference type="InterPro" id="IPR022907">
    <property type="entry name" value="VapC_family"/>
</dbReference>
<dbReference type="RefSeq" id="WP_013684440.1">
    <property type="nucleotide sequence ID" value="NC_015320.1"/>
</dbReference>
<evidence type="ECO:0000256" key="2">
    <source>
        <dbReference type="ARBA" id="ARBA00022649"/>
    </source>
</evidence>
<keyword evidence="5 8" id="KW-0378">Hydrolase</keyword>
<proteinExistence type="inferred from homology"/>
<evidence type="ECO:0000313" key="11">
    <source>
        <dbReference type="Proteomes" id="UP000008136"/>
    </source>
</evidence>
<dbReference type="AlphaFoldDB" id="F2KQX8"/>
<dbReference type="InterPro" id="IPR002716">
    <property type="entry name" value="PIN_dom"/>
</dbReference>
<dbReference type="PANTHER" id="PTHR33653:SF1">
    <property type="entry name" value="RIBONUCLEASE VAPC2"/>
    <property type="match status" value="1"/>
</dbReference>
<dbReference type="OrthoDB" id="49529at2157"/>
<dbReference type="STRING" id="693661.Arcve_1788"/>
<dbReference type="eggNOG" id="arCOG02219">
    <property type="taxonomic scope" value="Archaea"/>
</dbReference>
<evidence type="ECO:0000259" key="9">
    <source>
        <dbReference type="Pfam" id="PF01850"/>
    </source>
</evidence>
<evidence type="ECO:0000256" key="1">
    <source>
        <dbReference type="ARBA" id="ARBA00001946"/>
    </source>
</evidence>
<sequence>MWIFDTSFVIDLFRHDRRALKKAKEVDNTPSTKAISVVTAHEVLRGLFYIGNEEKLRVGESALNRFEIISYTYEIAKKAAEIDASLAKRGEMLPFPDVVIAATAVVYDLILVTRDEHFKRIKGLKIEEY</sequence>
<evidence type="ECO:0000256" key="7">
    <source>
        <dbReference type="ARBA" id="ARBA00038093"/>
    </source>
</evidence>
<dbReference type="Proteomes" id="UP000008136">
    <property type="component" value="Chromosome"/>
</dbReference>
<dbReference type="GO" id="GO:0016787">
    <property type="term" value="F:hydrolase activity"/>
    <property type="evidence" value="ECO:0007669"/>
    <property type="project" value="UniProtKB-KW"/>
</dbReference>
<comment type="cofactor">
    <cofactor evidence="1 8">
        <name>Mg(2+)</name>
        <dbReference type="ChEBI" id="CHEBI:18420"/>
    </cofactor>
</comment>
<evidence type="ECO:0000313" key="10">
    <source>
        <dbReference type="EMBL" id="AEA47784.1"/>
    </source>
</evidence>
<comment type="function">
    <text evidence="8">Toxic component of a toxin-antitoxin (TA) system. An RNase.</text>
</comment>
<feature type="binding site" evidence="8">
    <location>
        <position position="97"/>
    </location>
    <ligand>
        <name>Mg(2+)</name>
        <dbReference type="ChEBI" id="CHEBI:18420"/>
    </ligand>
</feature>
<dbReference type="KEGG" id="ave:Arcve_1788"/>
<dbReference type="EMBL" id="CP002588">
    <property type="protein sequence ID" value="AEA47784.1"/>
    <property type="molecule type" value="Genomic_DNA"/>
</dbReference>
<keyword evidence="4 8" id="KW-0479">Metal-binding</keyword>
<evidence type="ECO:0000256" key="3">
    <source>
        <dbReference type="ARBA" id="ARBA00022722"/>
    </source>
</evidence>
<dbReference type="HAMAP" id="MF_00265">
    <property type="entry name" value="VapC_Nob1"/>
    <property type="match status" value="1"/>
</dbReference>
<dbReference type="GO" id="GO:0004540">
    <property type="term" value="F:RNA nuclease activity"/>
    <property type="evidence" value="ECO:0007669"/>
    <property type="project" value="InterPro"/>
</dbReference>
<dbReference type="Pfam" id="PF01850">
    <property type="entry name" value="PIN"/>
    <property type="match status" value="1"/>
</dbReference>
<dbReference type="GeneID" id="10394917"/>
<reference evidence="10 11" key="1">
    <citation type="submission" date="2011-03" db="EMBL/GenBank/DDBJ databases">
        <title>The complete genome of Archaeoglobus veneficus SNP6.</title>
        <authorList>
            <consortium name="US DOE Joint Genome Institute (JGI-PGF)"/>
            <person name="Lucas S."/>
            <person name="Copeland A."/>
            <person name="Lapidus A."/>
            <person name="Bruce D."/>
            <person name="Goodwin L."/>
            <person name="Pitluck S."/>
            <person name="Kyrpides N."/>
            <person name="Mavromatis K."/>
            <person name="Pagani I."/>
            <person name="Ivanova N."/>
            <person name="Mikhailova N."/>
            <person name="Lu M."/>
            <person name="Detter J.C."/>
            <person name="Tapia R."/>
            <person name="Han C."/>
            <person name="Land M."/>
            <person name="Hauser L."/>
            <person name="Markowitz V."/>
            <person name="Cheng J.-F."/>
            <person name="Hugenholtz P."/>
            <person name="Woyke T."/>
            <person name="Wu D."/>
            <person name="Spring S."/>
            <person name="Brambilla E."/>
            <person name="Klenk H.-P."/>
            <person name="Eisen J.A."/>
        </authorList>
    </citation>
    <scope>NUCLEOTIDE SEQUENCE [LARGE SCALE GENOMIC DNA]</scope>
    <source>
        <strain>SNP6</strain>
    </source>
</reference>
<organism evidence="10 11">
    <name type="scientific">Archaeoglobus veneficus (strain DSM 11195 / SNP6)</name>
    <dbReference type="NCBI Taxonomy" id="693661"/>
    <lineage>
        <taxon>Archaea</taxon>
        <taxon>Methanobacteriati</taxon>
        <taxon>Methanobacteriota</taxon>
        <taxon>Archaeoglobi</taxon>
        <taxon>Archaeoglobales</taxon>
        <taxon>Archaeoglobaceae</taxon>
        <taxon>Archaeoglobus</taxon>
    </lineage>
</organism>
<evidence type="ECO:0000256" key="6">
    <source>
        <dbReference type="ARBA" id="ARBA00022842"/>
    </source>
</evidence>
<keyword evidence="6 8" id="KW-0460">Magnesium</keyword>
<evidence type="ECO:0000256" key="5">
    <source>
        <dbReference type="ARBA" id="ARBA00022801"/>
    </source>
</evidence>
<dbReference type="SUPFAM" id="SSF88723">
    <property type="entry name" value="PIN domain-like"/>
    <property type="match status" value="1"/>
</dbReference>
<dbReference type="GO" id="GO:0000287">
    <property type="term" value="F:magnesium ion binding"/>
    <property type="evidence" value="ECO:0007669"/>
    <property type="project" value="UniProtKB-UniRule"/>
</dbReference>
<dbReference type="InterPro" id="IPR050556">
    <property type="entry name" value="Type_II_TA_system_RNase"/>
</dbReference>
<dbReference type="Gene3D" id="3.40.50.1010">
    <property type="entry name" value="5'-nuclease"/>
    <property type="match status" value="1"/>
</dbReference>
<dbReference type="EC" id="3.1.-.-" evidence="8"/>